<dbReference type="EMBL" id="CP029190">
    <property type="protein sequence ID" value="QES46564.1"/>
    <property type="molecule type" value="Genomic_DNA"/>
</dbReference>
<feature type="region of interest" description="Disordered" evidence="1">
    <location>
        <begin position="44"/>
        <end position="84"/>
    </location>
</feature>
<feature type="compositionally biased region" description="Basic residues" evidence="1">
    <location>
        <begin position="1"/>
        <end position="23"/>
    </location>
</feature>
<evidence type="ECO:0000313" key="2">
    <source>
        <dbReference type="EMBL" id="QES46564.1"/>
    </source>
</evidence>
<proteinExistence type="predicted"/>
<sequence length="84" mass="9095">MRRAGPTRSRKRSGQAGRLLRRAHQGDVDQIGLTPLRALGRYSFTASTPAVGALRPLRDPDAPERDEDDDGGPECVSGSDRINP</sequence>
<protein>
    <submittedName>
        <fullName evidence="2">Uncharacterized protein</fullName>
    </submittedName>
</protein>
<feature type="region of interest" description="Disordered" evidence="1">
    <location>
        <begin position="1"/>
        <end position="29"/>
    </location>
</feature>
<gene>
    <name evidence="2" type="ORF">DEJ50_00545</name>
</gene>
<accession>A0A5P2CUG2</accession>
<reference evidence="2 3" key="1">
    <citation type="submission" date="2018-05" db="EMBL/GenBank/DDBJ databases">
        <title>Streptomyces venezuelae.</title>
        <authorList>
            <person name="Kim W."/>
            <person name="Lee N."/>
            <person name="Cho B.-K."/>
        </authorList>
    </citation>
    <scope>NUCLEOTIDE SEQUENCE [LARGE SCALE GENOMIC DNA]</scope>
    <source>
        <strain evidence="2 3">ATCC 21782</strain>
    </source>
</reference>
<name>A0A5P2CUG2_STRVZ</name>
<dbReference type="AlphaFoldDB" id="A0A5P2CUG2"/>
<organism evidence="2 3">
    <name type="scientific">Streptomyces venezuelae</name>
    <dbReference type="NCBI Taxonomy" id="54571"/>
    <lineage>
        <taxon>Bacteria</taxon>
        <taxon>Bacillati</taxon>
        <taxon>Actinomycetota</taxon>
        <taxon>Actinomycetes</taxon>
        <taxon>Kitasatosporales</taxon>
        <taxon>Streptomycetaceae</taxon>
        <taxon>Streptomyces</taxon>
    </lineage>
</organism>
<evidence type="ECO:0000313" key="3">
    <source>
        <dbReference type="Proteomes" id="UP000325211"/>
    </source>
</evidence>
<dbReference type="RefSeq" id="WP_150205435.1">
    <property type="nucleotide sequence ID" value="NZ_CP029190.1"/>
</dbReference>
<evidence type="ECO:0000256" key="1">
    <source>
        <dbReference type="SAM" id="MobiDB-lite"/>
    </source>
</evidence>
<dbReference type="Proteomes" id="UP000325211">
    <property type="component" value="Chromosome"/>
</dbReference>